<feature type="transmembrane region" description="Helical" evidence="1">
    <location>
        <begin position="12"/>
        <end position="30"/>
    </location>
</feature>
<feature type="transmembrane region" description="Helical" evidence="1">
    <location>
        <begin position="36"/>
        <end position="59"/>
    </location>
</feature>
<dbReference type="EMBL" id="CP018867">
    <property type="protein sequence ID" value="AUI71491.1"/>
    <property type="molecule type" value="Genomic_DNA"/>
</dbReference>
<dbReference type="AlphaFoldDB" id="A0A2K9HG15"/>
<protein>
    <submittedName>
        <fullName evidence="2">Uncharacterized protein</fullName>
    </submittedName>
</protein>
<evidence type="ECO:0000313" key="2">
    <source>
        <dbReference type="EMBL" id="AUI71491.1"/>
    </source>
</evidence>
<organism evidence="2 3">
    <name type="scientific">Companilactobacillus alimentarius DSM 20249</name>
    <dbReference type="NCBI Taxonomy" id="1423720"/>
    <lineage>
        <taxon>Bacteria</taxon>
        <taxon>Bacillati</taxon>
        <taxon>Bacillota</taxon>
        <taxon>Bacilli</taxon>
        <taxon>Lactobacillales</taxon>
        <taxon>Lactobacillaceae</taxon>
        <taxon>Companilactobacillus</taxon>
    </lineage>
</organism>
<dbReference type="Proteomes" id="UP000234653">
    <property type="component" value="Chromosome"/>
</dbReference>
<sequence length="65" mass="7435">MKTILYKMGRKSYIFEIVALMATIVQQNKYASFTPISYYAICATLIVLIVISVPEGLLYKKLKNK</sequence>
<keyword evidence="1" id="KW-0812">Transmembrane</keyword>
<dbReference type="KEGG" id="lali:LA20249_04455"/>
<keyword evidence="3" id="KW-1185">Reference proteome</keyword>
<evidence type="ECO:0000256" key="1">
    <source>
        <dbReference type="SAM" id="Phobius"/>
    </source>
</evidence>
<accession>A0A2K9HG15</accession>
<gene>
    <name evidence="2" type="ORF">LA20249_04455</name>
</gene>
<proteinExistence type="predicted"/>
<evidence type="ECO:0000313" key="3">
    <source>
        <dbReference type="Proteomes" id="UP000234653"/>
    </source>
</evidence>
<name>A0A2K9HG15_9LACO</name>
<keyword evidence="1" id="KW-0472">Membrane</keyword>
<keyword evidence="1" id="KW-1133">Transmembrane helix</keyword>
<reference evidence="2 3" key="1">
    <citation type="submission" date="2016-12" db="EMBL/GenBank/DDBJ databases">
        <title>The whole genome sequencing and assembly of Lactobacillus alimentarius DSM 20249T strain.</title>
        <authorList>
            <person name="Lee Y.-J."/>
            <person name="Yi H."/>
            <person name="Bahn Y.-S."/>
            <person name="Kim J.F."/>
            <person name="Lee D.-W."/>
        </authorList>
    </citation>
    <scope>NUCLEOTIDE SEQUENCE [LARGE SCALE GENOMIC DNA]</scope>
    <source>
        <strain evidence="2 3">DSM 20249</strain>
    </source>
</reference>